<dbReference type="GO" id="GO:0005886">
    <property type="term" value="C:plasma membrane"/>
    <property type="evidence" value="ECO:0007669"/>
    <property type="project" value="UniProtKB-SubCell"/>
</dbReference>
<evidence type="ECO:0000256" key="7">
    <source>
        <dbReference type="SAM" id="Phobius"/>
    </source>
</evidence>
<evidence type="ECO:0000256" key="2">
    <source>
        <dbReference type="ARBA" id="ARBA00022448"/>
    </source>
</evidence>
<evidence type="ECO:0000313" key="10">
    <source>
        <dbReference type="Proteomes" id="UP001146067"/>
    </source>
</evidence>
<dbReference type="PANTHER" id="PTHR42718:SF46">
    <property type="entry name" value="BLR6921 PROTEIN"/>
    <property type="match status" value="1"/>
</dbReference>
<keyword evidence="2" id="KW-0813">Transport</keyword>
<gene>
    <name evidence="9" type="ORF">O1R50_12000</name>
</gene>
<dbReference type="Gene3D" id="1.20.1250.20">
    <property type="entry name" value="MFS general substrate transporter like domains"/>
    <property type="match status" value="1"/>
</dbReference>
<feature type="transmembrane region" description="Helical" evidence="7">
    <location>
        <begin position="172"/>
        <end position="190"/>
    </location>
</feature>
<evidence type="ECO:0000256" key="4">
    <source>
        <dbReference type="ARBA" id="ARBA00022692"/>
    </source>
</evidence>
<feature type="domain" description="Major facilitator superfamily (MFS) profile" evidence="8">
    <location>
        <begin position="15"/>
        <end position="470"/>
    </location>
</feature>
<dbReference type="RefSeq" id="WP_270110278.1">
    <property type="nucleotide sequence ID" value="NZ_JAPZVP010000008.1"/>
</dbReference>
<dbReference type="Proteomes" id="UP001146067">
    <property type="component" value="Unassembled WGS sequence"/>
</dbReference>
<reference evidence="9" key="1">
    <citation type="submission" date="2022-12" db="EMBL/GenBank/DDBJ databases">
        <title>Gycomyces niveus sp.nov.,a novel actinomycete isolated from soil in Shouguan.</title>
        <authorList>
            <person name="Yang X."/>
        </authorList>
    </citation>
    <scope>NUCLEOTIDE SEQUENCE</scope>
    <source>
        <strain evidence="9">NEAU-A15</strain>
    </source>
</reference>
<sequence>MSPIAAQSLRTRWLAVIALAAAQLMIVLDQNIVSIALPAIREDLAFSQANLVWTVNAYVIPFGGLLLLAGRLGDLISRKQVFLAGLALFTLASVAAALADSQGFLLTARFVQGIGGAITAAGLLGMIVTIFPEPQHQVKAIGVYGFASASGGALGSVIGGVLTETLGWESVFYVNLPFGLVVAALAWKLLPTDRGIGLKAGADVIGAVLVTSGLMLAVYTLIETERYGLTSARTLGLGALSIALLAGFFVRQARAASPLIPLRILFSRNVAGANAAQALMVGAAFGFMFFTVLYLQQVLEFAPLAAGLGFLPAPIVIAVVSMALAPRLLTRFGARPMVLTGLALMVAGFILFAQMRADGNYLVDVLPGMVTAPLGFGLAMPALMTLGMADSKPEDAGVTSGLFNTAQQVGGAVGLAVISTAVSARTGTLLDGGAAQAEALTGGFRLGYAIAAGLAAAALLIAVTVIKARKSHDSTTEPVPVAIG</sequence>
<dbReference type="GO" id="GO:0022857">
    <property type="term" value="F:transmembrane transporter activity"/>
    <property type="evidence" value="ECO:0007669"/>
    <property type="project" value="InterPro"/>
</dbReference>
<dbReference type="PROSITE" id="PS50850">
    <property type="entry name" value="MFS"/>
    <property type="match status" value="1"/>
</dbReference>
<feature type="transmembrane region" description="Helical" evidence="7">
    <location>
        <begin position="369"/>
        <end position="389"/>
    </location>
</feature>
<dbReference type="AlphaFoldDB" id="A0A9X3PKN5"/>
<keyword evidence="5 7" id="KW-1133">Transmembrane helix</keyword>
<comment type="caution">
    <text evidence="9">The sequence shown here is derived from an EMBL/GenBank/DDBJ whole genome shotgun (WGS) entry which is preliminary data.</text>
</comment>
<feature type="transmembrane region" description="Helical" evidence="7">
    <location>
        <begin position="143"/>
        <end position="166"/>
    </location>
</feature>
<dbReference type="SUPFAM" id="SSF103473">
    <property type="entry name" value="MFS general substrate transporter"/>
    <property type="match status" value="1"/>
</dbReference>
<proteinExistence type="predicted"/>
<feature type="transmembrane region" description="Helical" evidence="7">
    <location>
        <begin position="12"/>
        <end position="39"/>
    </location>
</feature>
<dbReference type="CDD" id="cd17321">
    <property type="entry name" value="MFS_MMR_MDR_like"/>
    <property type="match status" value="1"/>
</dbReference>
<comment type="subcellular location">
    <subcellularLocation>
        <location evidence="1">Cell membrane</location>
        <topology evidence="1">Multi-pass membrane protein</topology>
    </subcellularLocation>
</comment>
<keyword evidence="4 7" id="KW-0812">Transmembrane</keyword>
<organism evidence="9 10">
    <name type="scientific">Glycomyces luteolus</name>
    <dbReference type="NCBI Taxonomy" id="2670330"/>
    <lineage>
        <taxon>Bacteria</taxon>
        <taxon>Bacillati</taxon>
        <taxon>Actinomycetota</taxon>
        <taxon>Actinomycetes</taxon>
        <taxon>Glycomycetales</taxon>
        <taxon>Glycomycetaceae</taxon>
        <taxon>Glycomyces</taxon>
    </lineage>
</organism>
<keyword evidence="10" id="KW-1185">Reference proteome</keyword>
<dbReference type="InterPro" id="IPR020846">
    <property type="entry name" value="MFS_dom"/>
</dbReference>
<evidence type="ECO:0000256" key="5">
    <source>
        <dbReference type="ARBA" id="ARBA00022989"/>
    </source>
</evidence>
<feature type="transmembrane region" description="Helical" evidence="7">
    <location>
        <begin position="81"/>
        <end position="98"/>
    </location>
</feature>
<feature type="transmembrane region" description="Helical" evidence="7">
    <location>
        <begin position="271"/>
        <end position="295"/>
    </location>
</feature>
<evidence type="ECO:0000256" key="6">
    <source>
        <dbReference type="ARBA" id="ARBA00023136"/>
    </source>
</evidence>
<feature type="transmembrane region" description="Helical" evidence="7">
    <location>
        <begin position="337"/>
        <end position="357"/>
    </location>
</feature>
<evidence type="ECO:0000256" key="3">
    <source>
        <dbReference type="ARBA" id="ARBA00022475"/>
    </source>
</evidence>
<keyword evidence="6 7" id="KW-0472">Membrane</keyword>
<dbReference type="Gene3D" id="1.20.1720.10">
    <property type="entry name" value="Multidrug resistance protein D"/>
    <property type="match status" value="1"/>
</dbReference>
<dbReference type="EMBL" id="JAPZVP010000008">
    <property type="protein sequence ID" value="MDA1360350.1"/>
    <property type="molecule type" value="Genomic_DNA"/>
</dbReference>
<evidence type="ECO:0000259" key="8">
    <source>
        <dbReference type="PROSITE" id="PS50850"/>
    </source>
</evidence>
<evidence type="ECO:0000256" key="1">
    <source>
        <dbReference type="ARBA" id="ARBA00004651"/>
    </source>
</evidence>
<feature type="transmembrane region" description="Helical" evidence="7">
    <location>
        <begin position="301"/>
        <end position="325"/>
    </location>
</feature>
<accession>A0A9X3PKN5</accession>
<protein>
    <submittedName>
        <fullName evidence="9">MFS transporter</fullName>
    </submittedName>
</protein>
<keyword evidence="3" id="KW-1003">Cell membrane</keyword>
<feature type="transmembrane region" description="Helical" evidence="7">
    <location>
        <begin position="409"/>
        <end position="426"/>
    </location>
</feature>
<dbReference type="Pfam" id="PF07690">
    <property type="entry name" value="MFS_1"/>
    <property type="match status" value="1"/>
</dbReference>
<dbReference type="PANTHER" id="PTHR42718">
    <property type="entry name" value="MAJOR FACILITATOR SUPERFAMILY MULTIDRUG TRANSPORTER MFSC"/>
    <property type="match status" value="1"/>
</dbReference>
<feature type="transmembrane region" description="Helical" evidence="7">
    <location>
        <begin position="202"/>
        <end position="222"/>
    </location>
</feature>
<feature type="transmembrane region" description="Helical" evidence="7">
    <location>
        <begin position="51"/>
        <end position="69"/>
    </location>
</feature>
<feature type="transmembrane region" description="Helical" evidence="7">
    <location>
        <begin position="110"/>
        <end position="131"/>
    </location>
</feature>
<dbReference type="InterPro" id="IPR036259">
    <property type="entry name" value="MFS_trans_sf"/>
</dbReference>
<dbReference type="InterPro" id="IPR011701">
    <property type="entry name" value="MFS"/>
</dbReference>
<name>A0A9X3PKN5_9ACTN</name>
<feature type="transmembrane region" description="Helical" evidence="7">
    <location>
        <begin position="234"/>
        <end position="250"/>
    </location>
</feature>
<evidence type="ECO:0000313" key="9">
    <source>
        <dbReference type="EMBL" id="MDA1360350.1"/>
    </source>
</evidence>
<feature type="transmembrane region" description="Helical" evidence="7">
    <location>
        <begin position="446"/>
        <end position="466"/>
    </location>
</feature>